<dbReference type="Proteomes" id="UP000183832">
    <property type="component" value="Unassembled WGS sequence"/>
</dbReference>
<evidence type="ECO:0000256" key="1">
    <source>
        <dbReference type="SAM" id="MobiDB-lite"/>
    </source>
</evidence>
<proteinExistence type="predicted"/>
<organism evidence="2 3">
    <name type="scientific">Clunio marinus</name>
    <dbReference type="NCBI Taxonomy" id="568069"/>
    <lineage>
        <taxon>Eukaryota</taxon>
        <taxon>Metazoa</taxon>
        <taxon>Ecdysozoa</taxon>
        <taxon>Arthropoda</taxon>
        <taxon>Hexapoda</taxon>
        <taxon>Insecta</taxon>
        <taxon>Pterygota</taxon>
        <taxon>Neoptera</taxon>
        <taxon>Endopterygota</taxon>
        <taxon>Diptera</taxon>
        <taxon>Nematocera</taxon>
        <taxon>Chironomoidea</taxon>
        <taxon>Chironomidae</taxon>
        <taxon>Clunio</taxon>
    </lineage>
</organism>
<gene>
    <name evidence="2" type="ORF">CLUMA_CG016714</name>
</gene>
<reference evidence="2 3" key="1">
    <citation type="submission" date="2015-04" db="EMBL/GenBank/DDBJ databases">
        <authorList>
            <person name="Syromyatnikov M.Y."/>
            <person name="Popov V.N."/>
        </authorList>
    </citation>
    <scope>NUCLEOTIDE SEQUENCE [LARGE SCALE GENOMIC DNA]</scope>
</reference>
<accession>A0A1J1IU39</accession>
<evidence type="ECO:0000313" key="3">
    <source>
        <dbReference type="Proteomes" id="UP000183832"/>
    </source>
</evidence>
<protein>
    <submittedName>
        <fullName evidence="2">CLUMA_CG016714, isoform A</fullName>
    </submittedName>
</protein>
<dbReference type="EMBL" id="CVRI01000059">
    <property type="protein sequence ID" value="CRL03100.1"/>
    <property type="molecule type" value="Genomic_DNA"/>
</dbReference>
<name>A0A1J1IU39_9DIPT</name>
<keyword evidence="3" id="KW-1185">Reference proteome</keyword>
<sequence>MKNEKNLILHSFVVAYIQQVFSSQRMEIQVANEYFQTMEPQTVETRQTRKKQKSEEERTNISTPYSLHISC</sequence>
<evidence type="ECO:0000313" key="2">
    <source>
        <dbReference type="EMBL" id="CRL03100.1"/>
    </source>
</evidence>
<dbReference type="AlphaFoldDB" id="A0A1J1IU39"/>
<feature type="region of interest" description="Disordered" evidence="1">
    <location>
        <begin position="41"/>
        <end position="71"/>
    </location>
</feature>